<comment type="caution">
    <text evidence="1">The sequence shown here is derived from an EMBL/GenBank/DDBJ whole genome shotgun (WGS) entry which is preliminary data.</text>
</comment>
<keyword evidence="2" id="KW-1185">Reference proteome</keyword>
<accession>A0A3M7SPU3</accession>
<protein>
    <submittedName>
        <fullName evidence="1">Uncharacterized protein</fullName>
    </submittedName>
</protein>
<dbReference type="Proteomes" id="UP000276133">
    <property type="component" value="Unassembled WGS sequence"/>
</dbReference>
<dbReference type="OrthoDB" id="10399561at2759"/>
<organism evidence="1 2">
    <name type="scientific">Brachionus plicatilis</name>
    <name type="common">Marine rotifer</name>
    <name type="synonym">Brachionus muelleri</name>
    <dbReference type="NCBI Taxonomy" id="10195"/>
    <lineage>
        <taxon>Eukaryota</taxon>
        <taxon>Metazoa</taxon>
        <taxon>Spiralia</taxon>
        <taxon>Gnathifera</taxon>
        <taxon>Rotifera</taxon>
        <taxon>Eurotatoria</taxon>
        <taxon>Monogononta</taxon>
        <taxon>Pseudotrocha</taxon>
        <taxon>Ploima</taxon>
        <taxon>Brachionidae</taxon>
        <taxon>Brachionus</taxon>
    </lineage>
</organism>
<gene>
    <name evidence="1" type="ORF">BpHYR1_042253</name>
</gene>
<name>A0A3M7SPU3_BRAPC</name>
<evidence type="ECO:0000313" key="2">
    <source>
        <dbReference type="Proteomes" id="UP000276133"/>
    </source>
</evidence>
<dbReference type="EMBL" id="REGN01000983">
    <property type="protein sequence ID" value="RNA37759.1"/>
    <property type="molecule type" value="Genomic_DNA"/>
</dbReference>
<dbReference type="AlphaFoldDB" id="A0A3M7SPU3"/>
<proteinExistence type="predicted"/>
<evidence type="ECO:0000313" key="1">
    <source>
        <dbReference type="EMBL" id="RNA37759.1"/>
    </source>
</evidence>
<sequence length="114" mass="13405">MFDKDVNNMHYTNSLAGFNQVIDEALSRCSLYPQLLSFKNYFVSQWLVSIWVNWSLFSRPYGFSTTINNTEGFNRIIKKVYTSYERNTVLECCMMLVKMVNDISIAQDRFDLTI</sequence>
<reference evidence="1 2" key="1">
    <citation type="journal article" date="2018" name="Sci. Rep.">
        <title>Genomic signatures of local adaptation to the degree of environmental predictability in rotifers.</title>
        <authorList>
            <person name="Franch-Gras L."/>
            <person name="Hahn C."/>
            <person name="Garcia-Roger E.M."/>
            <person name="Carmona M.J."/>
            <person name="Serra M."/>
            <person name="Gomez A."/>
        </authorList>
    </citation>
    <scope>NUCLEOTIDE SEQUENCE [LARGE SCALE GENOMIC DNA]</scope>
    <source>
        <strain evidence="1">HYR1</strain>
    </source>
</reference>